<dbReference type="SUPFAM" id="SSF53901">
    <property type="entry name" value="Thiolase-like"/>
    <property type="match status" value="1"/>
</dbReference>
<evidence type="ECO:0000256" key="1">
    <source>
        <dbReference type="ARBA" id="ARBA00013191"/>
    </source>
</evidence>
<evidence type="ECO:0000313" key="5">
    <source>
        <dbReference type="EMBL" id="OLQ11887.1"/>
    </source>
</evidence>
<keyword evidence="3" id="KW-0812">Transmembrane</keyword>
<dbReference type="GO" id="GO:0004315">
    <property type="term" value="F:3-oxoacyl-[acyl-carrier-protein] synthase activity"/>
    <property type="evidence" value="ECO:0007669"/>
    <property type="project" value="UniProtKB-EC"/>
</dbReference>
<dbReference type="EC" id="2.3.1.41" evidence="1"/>
<keyword evidence="2" id="KW-0808">Transferase</keyword>
<gene>
    <name evidence="5" type="primary">KAS1</name>
    <name evidence="5" type="ORF">AK812_SmicGene4228</name>
</gene>
<organism evidence="5 6">
    <name type="scientific">Symbiodinium microadriaticum</name>
    <name type="common">Dinoflagellate</name>
    <name type="synonym">Zooxanthella microadriatica</name>
    <dbReference type="NCBI Taxonomy" id="2951"/>
    <lineage>
        <taxon>Eukaryota</taxon>
        <taxon>Sar</taxon>
        <taxon>Alveolata</taxon>
        <taxon>Dinophyceae</taxon>
        <taxon>Suessiales</taxon>
        <taxon>Symbiodiniaceae</taxon>
        <taxon>Symbiodinium</taxon>
    </lineage>
</organism>
<evidence type="ECO:0000256" key="3">
    <source>
        <dbReference type="SAM" id="Phobius"/>
    </source>
</evidence>
<keyword evidence="3" id="KW-0472">Membrane</keyword>
<dbReference type="EMBL" id="LSRX01000052">
    <property type="protein sequence ID" value="OLQ11887.1"/>
    <property type="molecule type" value="Genomic_DNA"/>
</dbReference>
<dbReference type="InterPro" id="IPR020841">
    <property type="entry name" value="PKS_Beta-ketoAc_synthase_dom"/>
</dbReference>
<sequence length="426" mass="46275">MPGTRAKSLEHAKKRGATIYAEYLGGAYTTDAYDMTAPHPKGDGVSRCIKLAMKNSGVSPEEVGYLNCHGTSTPAGDMAEVRAIQRAFDGKTDGLVVNSSKSMIGHCLGAAAGVEAVVTVQALRHQKVHPTINLEDKEEGFDLVTPSEVIARMPRCRVYSGPLGNPFAMPELAALPAPWSFALSLAVPAVMLAGLVVFDIVHVPSPLHPVPPREQRLESQENVRGKHMDFLEMLCWILFGVVFYVKVVREYPMLLRHNAASTQIMSMHPVAIATGRARWKPNFWLSCCCFPSRQALNFHAAGIAHYWLAFVGSLMCPCCLTWYSLTQRSSSPSLQRKLGGRDYDCWKGAICACFCSCCIVTWHAEALDAATGVRTGCCGAALAREGNGHEPLLAAAMDLPDLTVAASNSFGFGGHNSCLLFRRWED</sequence>
<dbReference type="Pfam" id="PF02801">
    <property type="entry name" value="Ketoacyl-synt_C"/>
    <property type="match status" value="1"/>
</dbReference>
<dbReference type="Gene3D" id="3.40.47.10">
    <property type="match status" value="1"/>
</dbReference>
<feature type="transmembrane region" description="Helical" evidence="3">
    <location>
        <begin position="179"/>
        <end position="201"/>
    </location>
</feature>
<dbReference type="Proteomes" id="UP000186817">
    <property type="component" value="Unassembled WGS sequence"/>
</dbReference>
<dbReference type="OrthoDB" id="5334845at2759"/>
<evidence type="ECO:0000259" key="4">
    <source>
        <dbReference type="PROSITE" id="PS52004"/>
    </source>
</evidence>
<dbReference type="GO" id="GO:0006633">
    <property type="term" value="P:fatty acid biosynthetic process"/>
    <property type="evidence" value="ECO:0007669"/>
    <property type="project" value="TreeGrafter"/>
</dbReference>
<keyword evidence="3" id="KW-1133">Transmembrane helix</keyword>
<dbReference type="PANTHER" id="PTHR11712">
    <property type="entry name" value="POLYKETIDE SYNTHASE-RELATED"/>
    <property type="match status" value="1"/>
</dbReference>
<dbReference type="InterPro" id="IPR014031">
    <property type="entry name" value="Ketoacyl_synth_C"/>
</dbReference>
<name>A0A1Q9EWR7_SYMMI</name>
<dbReference type="PANTHER" id="PTHR11712:SF336">
    <property type="entry name" value="3-OXOACYL-[ACYL-CARRIER-PROTEIN] SYNTHASE, MITOCHONDRIAL"/>
    <property type="match status" value="1"/>
</dbReference>
<dbReference type="PROSITE" id="PS52004">
    <property type="entry name" value="KS3_2"/>
    <property type="match status" value="1"/>
</dbReference>
<evidence type="ECO:0000313" key="6">
    <source>
        <dbReference type="Proteomes" id="UP000186817"/>
    </source>
</evidence>
<protein>
    <recommendedName>
        <fullName evidence="1">beta-ketoacyl-[acyl-carrier-protein] synthase I</fullName>
        <ecNumber evidence="1">2.3.1.41</ecNumber>
    </recommendedName>
</protein>
<keyword evidence="6" id="KW-1185">Reference proteome</keyword>
<proteinExistence type="predicted"/>
<reference evidence="5 6" key="1">
    <citation type="submission" date="2016-02" db="EMBL/GenBank/DDBJ databases">
        <title>Genome analysis of coral dinoflagellate symbionts highlights evolutionary adaptations to a symbiotic lifestyle.</title>
        <authorList>
            <person name="Aranda M."/>
            <person name="Li Y."/>
            <person name="Liew Y.J."/>
            <person name="Baumgarten S."/>
            <person name="Simakov O."/>
            <person name="Wilson M."/>
            <person name="Piel J."/>
            <person name="Ashoor H."/>
            <person name="Bougouffa S."/>
            <person name="Bajic V.B."/>
            <person name="Ryu T."/>
            <person name="Ravasi T."/>
            <person name="Bayer T."/>
            <person name="Micklem G."/>
            <person name="Kim H."/>
            <person name="Bhak J."/>
            <person name="Lajeunesse T.C."/>
            <person name="Voolstra C.R."/>
        </authorList>
    </citation>
    <scope>NUCLEOTIDE SEQUENCE [LARGE SCALE GENOMIC DNA]</scope>
    <source>
        <strain evidence="5 6">CCMP2467</strain>
    </source>
</reference>
<dbReference type="SMART" id="SM00825">
    <property type="entry name" value="PKS_KS"/>
    <property type="match status" value="1"/>
</dbReference>
<comment type="caution">
    <text evidence="5">The sequence shown here is derived from an EMBL/GenBank/DDBJ whole genome shotgun (WGS) entry which is preliminary data.</text>
</comment>
<evidence type="ECO:0000256" key="2">
    <source>
        <dbReference type="ARBA" id="ARBA00022679"/>
    </source>
</evidence>
<dbReference type="InterPro" id="IPR016039">
    <property type="entry name" value="Thiolase-like"/>
</dbReference>
<dbReference type="GO" id="GO:0005739">
    <property type="term" value="C:mitochondrion"/>
    <property type="evidence" value="ECO:0007669"/>
    <property type="project" value="TreeGrafter"/>
</dbReference>
<feature type="domain" description="Ketosynthase family 3 (KS3)" evidence="4">
    <location>
        <begin position="1"/>
        <end position="174"/>
    </location>
</feature>
<dbReference type="AlphaFoldDB" id="A0A1Q9EWR7"/>
<accession>A0A1Q9EWR7</accession>
<feature type="transmembrane region" description="Helical" evidence="3">
    <location>
        <begin position="230"/>
        <end position="248"/>
    </location>
</feature>
<dbReference type="InterPro" id="IPR000794">
    <property type="entry name" value="Beta-ketoacyl_synthase"/>
</dbReference>
<feature type="transmembrane region" description="Helical" evidence="3">
    <location>
        <begin position="303"/>
        <end position="325"/>
    </location>
</feature>